<feature type="transmembrane region" description="Helical" evidence="6">
    <location>
        <begin position="7"/>
        <end position="27"/>
    </location>
</feature>
<keyword evidence="4 6" id="KW-1133">Transmembrane helix</keyword>
<feature type="transmembrane region" description="Helical" evidence="6">
    <location>
        <begin position="776"/>
        <end position="794"/>
    </location>
</feature>
<keyword evidence="5 6" id="KW-0472">Membrane</keyword>
<name>A0A5Q4VI32_9BACT</name>
<evidence type="ECO:0000313" key="8">
    <source>
        <dbReference type="EMBL" id="TYT75922.1"/>
    </source>
</evidence>
<feature type="domain" description="Major facilitator superfamily (MFS) profile" evidence="7">
    <location>
        <begin position="405"/>
        <end position="798"/>
    </location>
</feature>
<reference evidence="8 9" key="1">
    <citation type="submission" date="2019-06" db="EMBL/GenBank/DDBJ databases">
        <title>Desulfobotulus mexicanus sp. nov., a novel sulfate-reducing bacterium isolated from the sediment of an alkaline crater lake in Mexico.</title>
        <authorList>
            <person name="Hirschler-Rea A."/>
        </authorList>
    </citation>
    <scope>NUCLEOTIDE SEQUENCE [LARGE SCALE GENOMIC DNA]</scope>
    <source>
        <strain evidence="8 9">PAR22N</strain>
    </source>
</reference>
<dbReference type="Pfam" id="PF07690">
    <property type="entry name" value="MFS_1"/>
    <property type="match status" value="1"/>
</dbReference>
<dbReference type="GO" id="GO:0005886">
    <property type="term" value="C:plasma membrane"/>
    <property type="evidence" value="ECO:0007669"/>
    <property type="project" value="UniProtKB-SubCell"/>
</dbReference>
<keyword evidence="3 6" id="KW-0812">Transmembrane</keyword>
<dbReference type="PANTHER" id="PTHR43124:SF3">
    <property type="entry name" value="CHLORAMPHENICOL EFFLUX PUMP RV0191"/>
    <property type="match status" value="1"/>
</dbReference>
<feature type="transmembrane region" description="Helical" evidence="6">
    <location>
        <begin position="181"/>
        <end position="202"/>
    </location>
</feature>
<accession>A0A5Q4VI32</accession>
<feature type="transmembrane region" description="Helical" evidence="6">
    <location>
        <begin position="539"/>
        <end position="557"/>
    </location>
</feature>
<evidence type="ECO:0000259" key="7">
    <source>
        <dbReference type="PROSITE" id="PS50850"/>
    </source>
</evidence>
<feature type="transmembrane region" description="Helical" evidence="6">
    <location>
        <begin position="653"/>
        <end position="671"/>
    </location>
</feature>
<feature type="transmembrane region" description="Helical" evidence="6">
    <location>
        <begin position="501"/>
        <end position="519"/>
    </location>
</feature>
<feature type="transmembrane region" description="Helical" evidence="6">
    <location>
        <begin position="360"/>
        <end position="381"/>
    </location>
</feature>
<feature type="transmembrane region" description="Helical" evidence="6">
    <location>
        <begin position="478"/>
        <end position="495"/>
    </location>
</feature>
<dbReference type="OrthoDB" id="1679175at2"/>
<feature type="transmembrane region" description="Helical" evidence="6">
    <location>
        <begin position="616"/>
        <end position="641"/>
    </location>
</feature>
<dbReference type="InterPro" id="IPR050189">
    <property type="entry name" value="MFS_Efflux_Transporters"/>
</dbReference>
<feature type="transmembrane region" description="Helical" evidence="6">
    <location>
        <begin position="214"/>
        <end position="237"/>
    </location>
</feature>
<evidence type="ECO:0000256" key="2">
    <source>
        <dbReference type="ARBA" id="ARBA00022475"/>
    </source>
</evidence>
<feature type="transmembrane region" description="Helical" evidence="6">
    <location>
        <begin position="707"/>
        <end position="733"/>
    </location>
</feature>
<feature type="transmembrane region" description="Helical" evidence="6">
    <location>
        <begin position="402"/>
        <end position="425"/>
    </location>
</feature>
<dbReference type="RefSeq" id="WP_139446226.1">
    <property type="nucleotide sequence ID" value="NZ_VDMB01000002.1"/>
</dbReference>
<evidence type="ECO:0000256" key="4">
    <source>
        <dbReference type="ARBA" id="ARBA00022989"/>
    </source>
</evidence>
<comment type="caution">
    <text evidence="8">The sequence shown here is derived from an EMBL/GenBank/DDBJ whole genome shotgun (WGS) entry which is preliminary data.</text>
</comment>
<evidence type="ECO:0000256" key="3">
    <source>
        <dbReference type="ARBA" id="ARBA00022692"/>
    </source>
</evidence>
<feature type="transmembrane region" description="Helical" evidence="6">
    <location>
        <begin position="445"/>
        <end position="466"/>
    </location>
</feature>
<evidence type="ECO:0000313" key="9">
    <source>
        <dbReference type="Proteomes" id="UP000321899"/>
    </source>
</evidence>
<dbReference type="InterPro" id="IPR036259">
    <property type="entry name" value="MFS_trans_sf"/>
</dbReference>
<dbReference type="AlphaFoldDB" id="A0A5Q4VI32"/>
<dbReference type="Gene3D" id="1.20.1250.20">
    <property type="entry name" value="MFS general substrate transporter like domains"/>
    <property type="match status" value="1"/>
</dbReference>
<organism evidence="8 9">
    <name type="scientific">Desulfobotulus mexicanus</name>
    <dbReference type="NCBI Taxonomy" id="2586642"/>
    <lineage>
        <taxon>Bacteria</taxon>
        <taxon>Pseudomonadati</taxon>
        <taxon>Thermodesulfobacteriota</taxon>
        <taxon>Desulfobacteria</taxon>
        <taxon>Desulfobacterales</taxon>
        <taxon>Desulfobacteraceae</taxon>
        <taxon>Desulfobotulus</taxon>
    </lineage>
</organism>
<gene>
    <name evidence="8" type="ORF">FIM25_03230</name>
</gene>
<evidence type="ECO:0000256" key="6">
    <source>
        <dbReference type="SAM" id="Phobius"/>
    </source>
</evidence>
<dbReference type="PROSITE" id="PS50850">
    <property type="entry name" value="MFS"/>
    <property type="match status" value="1"/>
</dbReference>
<keyword evidence="9" id="KW-1185">Reference proteome</keyword>
<dbReference type="SUPFAM" id="SSF103473">
    <property type="entry name" value="MFS general substrate transporter"/>
    <property type="match status" value="1"/>
</dbReference>
<keyword evidence="2" id="KW-1003">Cell membrane</keyword>
<dbReference type="InterPro" id="IPR011701">
    <property type="entry name" value="MFS"/>
</dbReference>
<sequence>MRKNLSIIILSIIILFFSLSFMVVLVSNSFEKIFVSSELAGYAVPQKDFKRKIEAALRFGKSLDNLIGIEKEMADYAAMYHTLSNIEIYDVHHNQIYSISPLPESHPASTKIQGKRIDSPDPSMQILETSDAYLIILPLNGPAETWTGTAATTGSMAGSLVFSFHKHEIKAEVRNFWGKRLILGAIIAILAGGILFILLSRIPELNGKDLHKIIFFRVLTVIVLTQAVFAGISVYQFHRDHVQLNKEKIQAQLHLLKSTMERILASGISLDRISRMDAYLMEVIETNPEIDSLKILDKAGNIQAYASKHVLQDISPQKDGKLQEDLWVTVPLIRTSDNSVLGEIRAVLDKSSMGKLIRKLLLDSLTIALIASLLIVEQIYFMISHIRRKKRNPIKPHTDQDILDNLMLARFAAFLFLLAFAMPVSFVPLQMLELYTPIPGLPKNIILGLPISLEMLCALGASLLAGAMADRRDWRTPFVCGILMTSTGLFFSAMADNGLTFILARGVCGLGYGLSWMALQSFLFTNCSPTTRARGSSHFVAGIFSGHICGTALGAILAERTGYPPVFLVGMLVALASLVFFLVFMRNFKGQTTPLPSEEVAVNGTSLLSFISDRNVFALIFFCIIPFSICQVGLLFFATPLYLNGLGMSQSDIGRVLMIYGLSVVYLAPQISKIVDSRENKKPFIVAGGLLGGLGLSLLYIHQGFLVIVIAIFLLGLASSIGSSAQTAFALKLKSTEEFGMGKAMAIQRAADKLGQMLGPLALGALMSGISISQGLVVLGLGYMLLSILFFFMANEGIQAKK</sequence>
<dbReference type="GO" id="GO:0022857">
    <property type="term" value="F:transmembrane transporter activity"/>
    <property type="evidence" value="ECO:0007669"/>
    <property type="project" value="InterPro"/>
</dbReference>
<dbReference type="Proteomes" id="UP000321899">
    <property type="component" value="Unassembled WGS sequence"/>
</dbReference>
<evidence type="ECO:0000256" key="1">
    <source>
        <dbReference type="ARBA" id="ARBA00004651"/>
    </source>
</evidence>
<dbReference type="PANTHER" id="PTHR43124">
    <property type="entry name" value="PURINE EFFLUX PUMP PBUE"/>
    <property type="match status" value="1"/>
</dbReference>
<comment type="subcellular location">
    <subcellularLocation>
        <location evidence="1">Cell membrane</location>
        <topology evidence="1">Multi-pass membrane protein</topology>
    </subcellularLocation>
</comment>
<dbReference type="EMBL" id="VDMB01000002">
    <property type="protein sequence ID" value="TYT75922.1"/>
    <property type="molecule type" value="Genomic_DNA"/>
</dbReference>
<evidence type="ECO:0000256" key="5">
    <source>
        <dbReference type="ARBA" id="ARBA00023136"/>
    </source>
</evidence>
<dbReference type="InterPro" id="IPR020846">
    <property type="entry name" value="MFS_dom"/>
</dbReference>
<protein>
    <submittedName>
        <fullName evidence="8">MFS transporter</fullName>
    </submittedName>
</protein>
<proteinExistence type="predicted"/>
<feature type="transmembrane region" description="Helical" evidence="6">
    <location>
        <begin position="563"/>
        <end position="584"/>
    </location>
</feature>